<dbReference type="InParanoid" id="A0A317Y0L3"/>
<organism evidence="1 2">
    <name type="scientific">Testicularia cyperi</name>
    <dbReference type="NCBI Taxonomy" id="1882483"/>
    <lineage>
        <taxon>Eukaryota</taxon>
        <taxon>Fungi</taxon>
        <taxon>Dikarya</taxon>
        <taxon>Basidiomycota</taxon>
        <taxon>Ustilaginomycotina</taxon>
        <taxon>Ustilaginomycetes</taxon>
        <taxon>Ustilaginales</taxon>
        <taxon>Anthracoideaceae</taxon>
        <taxon>Testicularia</taxon>
    </lineage>
</organism>
<dbReference type="Proteomes" id="UP000246740">
    <property type="component" value="Unassembled WGS sequence"/>
</dbReference>
<sequence length="189" mass="21269">MIKAFLDRRHFAAETVKGWEKVVGGTNSRPSTRQCRDCWLAMCLTISLQISHSALVPTPYLQRQDKLHGSFRRRSNAPAVNLVLFSHRRGKPGSYFTPCSEVAHVRSLGTSLLAVIRPPISPLSLRSFESWRSPFLRLNPSATTASPSRTDYVLQLPLHKTVLHIRFASRQLYTGSNIVQLRAFSAFGH</sequence>
<keyword evidence="2" id="KW-1185">Reference proteome</keyword>
<dbReference type="AlphaFoldDB" id="A0A317Y0L3"/>
<evidence type="ECO:0000313" key="1">
    <source>
        <dbReference type="EMBL" id="PWZ03678.1"/>
    </source>
</evidence>
<gene>
    <name evidence="1" type="ORF">BCV70DRAFT_21865</name>
</gene>
<evidence type="ECO:0000313" key="2">
    <source>
        <dbReference type="Proteomes" id="UP000246740"/>
    </source>
</evidence>
<reference evidence="1 2" key="1">
    <citation type="journal article" date="2018" name="Mol. Biol. Evol.">
        <title>Broad Genomic Sampling Reveals a Smut Pathogenic Ancestry of the Fungal Clade Ustilaginomycotina.</title>
        <authorList>
            <person name="Kijpornyongpan T."/>
            <person name="Mondo S.J."/>
            <person name="Barry K."/>
            <person name="Sandor L."/>
            <person name="Lee J."/>
            <person name="Lipzen A."/>
            <person name="Pangilinan J."/>
            <person name="LaButti K."/>
            <person name="Hainaut M."/>
            <person name="Henrissat B."/>
            <person name="Grigoriev I.V."/>
            <person name="Spatafora J.W."/>
            <person name="Aime M.C."/>
        </authorList>
    </citation>
    <scope>NUCLEOTIDE SEQUENCE [LARGE SCALE GENOMIC DNA]</scope>
    <source>
        <strain evidence="1 2">MCA 3645</strain>
    </source>
</reference>
<protein>
    <submittedName>
        <fullName evidence="1">Uncharacterized protein</fullName>
    </submittedName>
</protein>
<accession>A0A317Y0L3</accession>
<dbReference type="EMBL" id="KZ819188">
    <property type="protein sequence ID" value="PWZ03678.1"/>
    <property type="molecule type" value="Genomic_DNA"/>
</dbReference>
<proteinExistence type="predicted"/>
<name>A0A317Y0L3_9BASI</name>